<sequence>MEKMFRQIWINPLDQCYQKNIWRNERNQQIKEYQLTTVTYGTKAAAFLAMMTLKQLATHERLNYKNSVAVEA</sequence>
<evidence type="ECO:0000313" key="1">
    <source>
        <dbReference type="EMBL" id="OWR54769.1"/>
    </source>
</evidence>
<accession>A0A212FM56</accession>
<organism evidence="1 2">
    <name type="scientific">Danaus plexippus plexippus</name>
    <dbReference type="NCBI Taxonomy" id="278856"/>
    <lineage>
        <taxon>Eukaryota</taxon>
        <taxon>Metazoa</taxon>
        <taxon>Ecdysozoa</taxon>
        <taxon>Arthropoda</taxon>
        <taxon>Hexapoda</taxon>
        <taxon>Insecta</taxon>
        <taxon>Pterygota</taxon>
        <taxon>Neoptera</taxon>
        <taxon>Endopterygota</taxon>
        <taxon>Lepidoptera</taxon>
        <taxon>Glossata</taxon>
        <taxon>Ditrysia</taxon>
        <taxon>Papilionoidea</taxon>
        <taxon>Nymphalidae</taxon>
        <taxon>Danainae</taxon>
        <taxon>Danaini</taxon>
        <taxon>Danaina</taxon>
        <taxon>Danaus</taxon>
        <taxon>Danaus</taxon>
    </lineage>
</organism>
<name>A0A212FM56_DANPL</name>
<dbReference type="EMBL" id="AGBW02007679">
    <property type="protein sequence ID" value="OWR54769.1"/>
    <property type="molecule type" value="Genomic_DNA"/>
</dbReference>
<dbReference type="KEGG" id="dpl:KGM_201769"/>
<protein>
    <submittedName>
        <fullName evidence="1">Uncharacterized protein</fullName>
    </submittedName>
</protein>
<dbReference type="Proteomes" id="UP000007151">
    <property type="component" value="Unassembled WGS sequence"/>
</dbReference>
<comment type="caution">
    <text evidence="1">The sequence shown here is derived from an EMBL/GenBank/DDBJ whole genome shotgun (WGS) entry which is preliminary data.</text>
</comment>
<proteinExistence type="predicted"/>
<reference evidence="1 2" key="1">
    <citation type="journal article" date="2011" name="Cell">
        <title>The monarch butterfly genome yields insights into long-distance migration.</title>
        <authorList>
            <person name="Zhan S."/>
            <person name="Merlin C."/>
            <person name="Boore J.L."/>
            <person name="Reppert S.M."/>
        </authorList>
    </citation>
    <scope>NUCLEOTIDE SEQUENCE [LARGE SCALE GENOMIC DNA]</scope>
    <source>
        <strain evidence="1">F-2</strain>
    </source>
</reference>
<keyword evidence="2" id="KW-1185">Reference proteome</keyword>
<dbReference type="AlphaFoldDB" id="A0A212FM56"/>
<gene>
    <name evidence="1" type="ORF">KGM_201769</name>
</gene>
<dbReference type="eggNOG" id="ENOG502RWH2">
    <property type="taxonomic scope" value="Eukaryota"/>
</dbReference>
<evidence type="ECO:0000313" key="2">
    <source>
        <dbReference type="Proteomes" id="UP000007151"/>
    </source>
</evidence>
<dbReference type="InParanoid" id="A0A212FM56"/>